<comment type="similarity">
    <text evidence="2 6">Belongs to the peroxisomal membrane protein PXMP2/4 family.</text>
</comment>
<evidence type="ECO:0000313" key="7">
    <source>
        <dbReference type="EMBL" id="CAB9515336.1"/>
    </source>
</evidence>
<dbReference type="GO" id="GO:0016020">
    <property type="term" value="C:membrane"/>
    <property type="evidence" value="ECO:0007669"/>
    <property type="project" value="UniProtKB-SubCell"/>
</dbReference>
<dbReference type="PANTHER" id="PTHR11266">
    <property type="entry name" value="PEROXISOMAL MEMBRANE PROTEIN 2, PXMP2 MPV17"/>
    <property type="match status" value="1"/>
</dbReference>
<dbReference type="Pfam" id="PF04117">
    <property type="entry name" value="Mpv17_PMP22"/>
    <property type="match status" value="1"/>
</dbReference>
<evidence type="ECO:0000256" key="5">
    <source>
        <dbReference type="ARBA" id="ARBA00023136"/>
    </source>
</evidence>
<evidence type="ECO:0000256" key="2">
    <source>
        <dbReference type="ARBA" id="ARBA00006824"/>
    </source>
</evidence>
<reference evidence="7" key="1">
    <citation type="submission" date="2020-06" db="EMBL/GenBank/DDBJ databases">
        <authorList>
            <consortium name="Plant Systems Biology data submission"/>
        </authorList>
    </citation>
    <scope>NUCLEOTIDE SEQUENCE</scope>
    <source>
        <strain evidence="7">D6</strain>
    </source>
</reference>
<feature type="transmembrane region" description="Helical" evidence="6">
    <location>
        <begin position="117"/>
        <end position="135"/>
    </location>
</feature>
<gene>
    <name evidence="7" type="ORF">SEMRO_709_G190800.1</name>
</gene>
<feature type="transmembrane region" description="Helical" evidence="6">
    <location>
        <begin position="160"/>
        <end position="181"/>
    </location>
</feature>
<evidence type="ECO:0000256" key="1">
    <source>
        <dbReference type="ARBA" id="ARBA00004141"/>
    </source>
</evidence>
<keyword evidence="5 6" id="KW-0472">Membrane</keyword>
<keyword evidence="3 6" id="KW-0812">Transmembrane</keyword>
<dbReference type="EMBL" id="CAICTM010000708">
    <property type="protein sequence ID" value="CAB9515336.1"/>
    <property type="molecule type" value="Genomic_DNA"/>
</dbReference>
<feature type="transmembrane region" description="Helical" evidence="6">
    <location>
        <begin position="76"/>
        <end position="96"/>
    </location>
</feature>
<keyword evidence="4 6" id="KW-1133">Transmembrane helix</keyword>
<proteinExistence type="inferred from homology"/>
<dbReference type="OrthoDB" id="40114at2759"/>
<evidence type="ECO:0000256" key="3">
    <source>
        <dbReference type="ARBA" id="ARBA00022692"/>
    </source>
</evidence>
<protein>
    <submittedName>
        <fullName evidence="7">Protein Mpv17</fullName>
    </submittedName>
</protein>
<comment type="subcellular location">
    <subcellularLocation>
        <location evidence="1">Membrane</location>
        <topology evidence="1">Multi-pass membrane protein</topology>
    </subcellularLocation>
</comment>
<dbReference type="InterPro" id="IPR007248">
    <property type="entry name" value="Mpv17_PMP22"/>
</dbReference>
<name>A0A9N8HIM9_9STRA</name>
<evidence type="ECO:0000256" key="6">
    <source>
        <dbReference type="RuleBase" id="RU363053"/>
    </source>
</evidence>
<evidence type="ECO:0000256" key="4">
    <source>
        <dbReference type="ARBA" id="ARBA00022989"/>
    </source>
</evidence>
<dbReference type="PANTHER" id="PTHR11266:SF17">
    <property type="entry name" value="PROTEIN MPV17"/>
    <property type="match status" value="1"/>
</dbReference>
<dbReference type="GO" id="GO:0005737">
    <property type="term" value="C:cytoplasm"/>
    <property type="evidence" value="ECO:0007669"/>
    <property type="project" value="TreeGrafter"/>
</dbReference>
<keyword evidence="8" id="KW-1185">Reference proteome</keyword>
<comment type="caution">
    <text evidence="7">The sequence shown here is derived from an EMBL/GenBank/DDBJ whole genome shotgun (WGS) entry which is preliminary data.</text>
</comment>
<dbReference type="Proteomes" id="UP001153069">
    <property type="component" value="Unassembled WGS sequence"/>
</dbReference>
<dbReference type="AlphaFoldDB" id="A0A9N8HIM9"/>
<organism evidence="7 8">
    <name type="scientific">Seminavis robusta</name>
    <dbReference type="NCBI Taxonomy" id="568900"/>
    <lineage>
        <taxon>Eukaryota</taxon>
        <taxon>Sar</taxon>
        <taxon>Stramenopiles</taxon>
        <taxon>Ochrophyta</taxon>
        <taxon>Bacillariophyta</taxon>
        <taxon>Bacillariophyceae</taxon>
        <taxon>Bacillariophycidae</taxon>
        <taxon>Naviculales</taxon>
        <taxon>Naviculaceae</taxon>
        <taxon>Seminavis</taxon>
    </lineage>
</organism>
<sequence>MVWHFYKQALTRHPLLVKATTAATLMSISDVLVQAYEQQSGDTSLSTCNRESVPTTSSNGLLLILILQANNWLRTLHVGVTGLIFSGPITHAWYGILERLVERLPLKSSVSTLATKLLLDAILFSPIAVAGYFIWRSVLEGSHVGQKLQRKWFSSLQASWSFWPLANTLNFAFVPLPYRVLYNNALSLLWNAYLSNANQGYAGVTREQQAVKKTRPMAIGKDTGTRYRYQPTRRAWVASWKGCPSS</sequence>
<evidence type="ECO:0000313" key="8">
    <source>
        <dbReference type="Proteomes" id="UP001153069"/>
    </source>
</evidence>
<accession>A0A9N8HIM9</accession>